<proteinExistence type="predicted"/>
<accession>A0ABX0J7R3</accession>
<dbReference type="EMBL" id="JAAOIW010000005">
    <property type="protein sequence ID" value="NHN31366.1"/>
    <property type="molecule type" value="Genomic_DNA"/>
</dbReference>
<dbReference type="CDD" id="cd00564">
    <property type="entry name" value="TMP_TenI"/>
    <property type="match status" value="1"/>
</dbReference>
<dbReference type="SUPFAM" id="SSF51391">
    <property type="entry name" value="Thiamin phosphate synthase"/>
    <property type="match status" value="1"/>
</dbReference>
<dbReference type="Gene3D" id="3.20.20.70">
    <property type="entry name" value="Aldolase class I"/>
    <property type="match status" value="1"/>
</dbReference>
<dbReference type="InterPro" id="IPR036206">
    <property type="entry name" value="ThiamineP_synth_sf"/>
</dbReference>
<protein>
    <submittedName>
        <fullName evidence="4">Thiamine phosphate synthase</fullName>
    </submittedName>
</protein>
<evidence type="ECO:0000256" key="2">
    <source>
        <dbReference type="ARBA" id="ARBA00022977"/>
    </source>
</evidence>
<gene>
    <name evidence="4" type="ORF">G9U52_16120</name>
</gene>
<evidence type="ECO:0000259" key="3">
    <source>
        <dbReference type="Pfam" id="PF02581"/>
    </source>
</evidence>
<feature type="domain" description="Thiamine phosphate synthase/TenI" evidence="3">
    <location>
        <begin position="10"/>
        <end position="176"/>
    </location>
</feature>
<evidence type="ECO:0000313" key="5">
    <source>
        <dbReference type="Proteomes" id="UP001165962"/>
    </source>
</evidence>
<dbReference type="InterPro" id="IPR013785">
    <property type="entry name" value="Aldolase_TIM"/>
</dbReference>
<keyword evidence="5" id="KW-1185">Reference proteome</keyword>
<sequence>MLTTGQQKLTEVAHIAAACPTALVDVLHIREKQHGAREITDWYAQLQPLFPSSAIYVNDRLDAALAMQAPGVQLGYHSLSVRLSRLILPAAVRIGCSVHSAAEAVEAAGQGADYVMYGHVYESGSKPGLAPRGIAALAAVVEACPIPVIAIGGITLERVDEVLSTGCSGIALLSAILLHPEPAQQIIRYREALNQTQYKPRRGYH</sequence>
<keyword evidence="2" id="KW-0784">Thiamine biosynthesis</keyword>
<dbReference type="PANTHER" id="PTHR20857">
    <property type="entry name" value="THIAMINE-PHOSPHATE PYROPHOSPHORYLASE"/>
    <property type="match status" value="1"/>
</dbReference>
<dbReference type="InterPro" id="IPR022998">
    <property type="entry name" value="ThiamineP_synth_TenI"/>
</dbReference>
<dbReference type="PANTHER" id="PTHR20857:SF22">
    <property type="entry name" value="THIAZOLE TAUTOMERASE"/>
    <property type="match status" value="1"/>
</dbReference>
<dbReference type="Proteomes" id="UP001165962">
    <property type="component" value="Unassembled WGS sequence"/>
</dbReference>
<evidence type="ECO:0000313" key="4">
    <source>
        <dbReference type="EMBL" id="NHN31366.1"/>
    </source>
</evidence>
<comment type="pathway">
    <text evidence="1">Cofactor biosynthesis; thiamine diphosphate biosynthesis.</text>
</comment>
<reference evidence="4" key="1">
    <citation type="submission" date="2020-03" db="EMBL/GenBank/DDBJ databases">
        <title>Draft sequencing of Paenibacilllus sp. S3N08.</title>
        <authorList>
            <person name="Kim D.-U."/>
        </authorList>
    </citation>
    <scope>NUCLEOTIDE SEQUENCE</scope>
    <source>
        <strain evidence="4">S3N08</strain>
    </source>
</reference>
<comment type="caution">
    <text evidence="4">The sequence shown here is derived from an EMBL/GenBank/DDBJ whole genome shotgun (WGS) entry which is preliminary data.</text>
</comment>
<name>A0ABX0J7R3_9BACL</name>
<evidence type="ECO:0000256" key="1">
    <source>
        <dbReference type="ARBA" id="ARBA00004948"/>
    </source>
</evidence>
<dbReference type="Pfam" id="PF02581">
    <property type="entry name" value="TMP-TENI"/>
    <property type="match status" value="1"/>
</dbReference>
<organism evidence="4 5">
    <name type="scientific">Paenibacillus agricola</name>
    <dbReference type="NCBI Taxonomy" id="2716264"/>
    <lineage>
        <taxon>Bacteria</taxon>
        <taxon>Bacillati</taxon>
        <taxon>Bacillota</taxon>
        <taxon>Bacilli</taxon>
        <taxon>Bacillales</taxon>
        <taxon>Paenibacillaceae</taxon>
        <taxon>Paenibacillus</taxon>
    </lineage>
</organism>